<accession>A0AB74N7Z3</accession>
<evidence type="ECO:0000259" key="4">
    <source>
        <dbReference type="PROSITE" id="PS01124"/>
    </source>
</evidence>
<keyword evidence="2" id="KW-0238">DNA-binding</keyword>
<protein>
    <submittedName>
        <fullName evidence="5">Helix-turn-helix transcriptional regulator</fullName>
    </submittedName>
</protein>
<feature type="domain" description="HTH araC/xylS-type" evidence="4">
    <location>
        <begin position="106"/>
        <end position="204"/>
    </location>
</feature>
<evidence type="ECO:0000313" key="6">
    <source>
        <dbReference type="Proteomes" id="UP000322220"/>
    </source>
</evidence>
<dbReference type="PANTHER" id="PTHR43280:SF28">
    <property type="entry name" value="HTH-TYPE TRANSCRIPTIONAL ACTIVATOR RHAS"/>
    <property type="match status" value="1"/>
</dbReference>
<comment type="caution">
    <text evidence="5">The sequence shown here is derived from an EMBL/GenBank/DDBJ whole genome shotgun (WGS) entry which is preliminary data.</text>
</comment>
<dbReference type="RefSeq" id="WP_149058285.1">
    <property type="nucleotide sequence ID" value="NZ_VTIK01000027.1"/>
</dbReference>
<evidence type="ECO:0000256" key="2">
    <source>
        <dbReference type="ARBA" id="ARBA00023125"/>
    </source>
</evidence>
<dbReference type="AlphaFoldDB" id="A0AB74N7Z3"/>
<dbReference type="GO" id="GO:0043565">
    <property type="term" value="F:sequence-specific DNA binding"/>
    <property type="evidence" value="ECO:0007669"/>
    <property type="project" value="InterPro"/>
</dbReference>
<keyword evidence="3" id="KW-0804">Transcription</keyword>
<gene>
    <name evidence="5" type="ORF">FZW98_14875</name>
</gene>
<evidence type="ECO:0000256" key="1">
    <source>
        <dbReference type="ARBA" id="ARBA00023015"/>
    </source>
</evidence>
<evidence type="ECO:0000256" key="3">
    <source>
        <dbReference type="ARBA" id="ARBA00023163"/>
    </source>
</evidence>
<keyword evidence="1" id="KW-0805">Transcription regulation</keyword>
<dbReference type="SMART" id="SM00342">
    <property type="entry name" value="HTH_ARAC"/>
    <property type="match status" value="1"/>
</dbReference>
<dbReference type="GO" id="GO:0003700">
    <property type="term" value="F:DNA-binding transcription factor activity"/>
    <property type="evidence" value="ECO:0007669"/>
    <property type="project" value="InterPro"/>
</dbReference>
<dbReference type="InterPro" id="IPR020449">
    <property type="entry name" value="Tscrpt_reg_AraC-type_HTH"/>
</dbReference>
<dbReference type="InterPro" id="IPR018060">
    <property type="entry name" value="HTH_AraC"/>
</dbReference>
<proteinExistence type="predicted"/>
<dbReference type="SUPFAM" id="SSF46689">
    <property type="entry name" value="Homeodomain-like"/>
    <property type="match status" value="2"/>
</dbReference>
<dbReference type="PANTHER" id="PTHR43280">
    <property type="entry name" value="ARAC-FAMILY TRANSCRIPTIONAL REGULATOR"/>
    <property type="match status" value="1"/>
</dbReference>
<organism evidence="5 6">
    <name type="scientific">Listeria monocytogenes</name>
    <dbReference type="NCBI Taxonomy" id="1639"/>
    <lineage>
        <taxon>Bacteria</taxon>
        <taxon>Bacillati</taxon>
        <taxon>Bacillota</taxon>
        <taxon>Bacilli</taxon>
        <taxon>Bacillales</taxon>
        <taxon>Listeriaceae</taxon>
        <taxon>Listeria</taxon>
    </lineage>
</organism>
<dbReference type="EMBL" id="VTIK01000027">
    <property type="protein sequence ID" value="TYU48771.1"/>
    <property type="molecule type" value="Genomic_DNA"/>
</dbReference>
<reference evidence="5 6" key="1">
    <citation type="submission" date="2019-08" db="EMBL/GenBank/DDBJ databases">
        <title>Soil Listeria distribution.</title>
        <authorList>
            <person name="Liao J."/>
        </authorList>
    </citation>
    <scope>NUCLEOTIDE SEQUENCE [LARGE SCALE GENOMIC DNA]</scope>
    <source>
        <strain evidence="5 6">IN-RH-2-BL1</strain>
    </source>
</reference>
<dbReference type="Gene3D" id="1.10.10.60">
    <property type="entry name" value="Homeodomain-like"/>
    <property type="match status" value="2"/>
</dbReference>
<name>A0AB74N7Z3_LISMN</name>
<evidence type="ECO:0000313" key="5">
    <source>
        <dbReference type="EMBL" id="TYU48771.1"/>
    </source>
</evidence>
<dbReference type="Pfam" id="PF12833">
    <property type="entry name" value="HTH_18"/>
    <property type="match status" value="1"/>
</dbReference>
<dbReference type="InterPro" id="IPR009057">
    <property type="entry name" value="Homeodomain-like_sf"/>
</dbReference>
<sequence length="208" mass="24095">LELKKLEKNILLEQNECAFINNSKELVLENHSQKGVRVIICNLTILKDTGKCVNKFELNKELEILIDLLFSKEFCLEQDTQESMLSIITSKVLKNKNSSSYSDVIGKIIEYLENSIYTNVNLDKLSEICFLSKSRLCILFKKETGKSIITYFTFLKIRKAKELMGDSDKNISEISDILGFKNLQYFSNVFRKNTGLCPTEYRKQLFKM</sequence>
<dbReference type="Proteomes" id="UP000322220">
    <property type="component" value="Unassembled WGS sequence"/>
</dbReference>
<feature type="non-terminal residue" evidence="5">
    <location>
        <position position="1"/>
    </location>
</feature>
<dbReference type="PROSITE" id="PS01124">
    <property type="entry name" value="HTH_ARAC_FAMILY_2"/>
    <property type="match status" value="1"/>
</dbReference>
<dbReference type="PRINTS" id="PR00032">
    <property type="entry name" value="HTHARAC"/>
</dbReference>